<sequence length="69" mass="8301">MSQQRNPRYFESSWYTSKFAKEPWPAGWYWHDYSYTWYGPYSSDVEAMEDFFSYAQSTSSSPEKLNLLS</sequence>
<organism evidence="1">
    <name type="scientific">marine metagenome</name>
    <dbReference type="NCBI Taxonomy" id="408172"/>
    <lineage>
        <taxon>unclassified sequences</taxon>
        <taxon>metagenomes</taxon>
        <taxon>ecological metagenomes</taxon>
    </lineage>
</organism>
<accession>A0A381SSD6</accession>
<proteinExistence type="predicted"/>
<dbReference type="AlphaFoldDB" id="A0A381SSD6"/>
<evidence type="ECO:0000313" key="1">
    <source>
        <dbReference type="EMBL" id="SVA06314.1"/>
    </source>
</evidence>
<dbReference type="EMBL" id="UINC01003436">
    <property type="protein sequence ID" value="SVA06314.1"/>
    <property type="molecule type" value="Genomic_DNA"/>
</dbReference>
<reference evidence="1" key="1">
    <citation type="submission" date="2018-05" db="EMBL/GenBank/DDBJ databases">
        <authorList>
            <person name="Lanie J.A."/>
            <person name="Ng W.-L."/>
            <person name="Kazmierczak K.M."/>
            <person name="Andrzejewski T.M."/>
            <person name="Davidsen T.M."/>
            <person name="Wayne K.J."/>
            <person name="Tettelin H."/>
            <person name="Glass J.I."/>
            <person name="Rusch D."/>
            <person name="Podicherti R."/>
            <person name="Tsui H.-C.T."/>
            <person name="Winkler M.E."/>
        </authorList>
    </citation>
    <scope>NUCLEOTIDE SEQUENCE</scope>
</reference>
<gene>
    <name evidence="1" type="ORF">METZ01_LOCUS59168</name>
</gene>
<protein>
    <submittedName>
        <fullName evidence="1">Uncharacterized protein</fullName>
    </submittedName>
</protein>
<name>A0A381SSD6_9ZZZZ</name>